<dbReference type="InterPro" id="IPR053134">
    <property type="entry name" value="RNA-dir_DNA_polymerase"/>
</dbReference>
<dbReference type="SUPFAM" id="SSF56672">
    <property type="entry name" value="DNA/RNA polymerases"/>
    <property type="match status" value="1"/>
</dbReference>
<dbReference type="Pfam" id="PF00078">
    <property type="entry name" value="RVT_1"/>
    <property type="match status" value="1"/>
</dbReference>
<dbReference type="Proteomes" id="UP000029665">
    <property type="component" value="Unassembled WGS sequence"/>
</dbReference>
<dbReference type="OMA" id="YMAAFNE"/>
<dbReference type="EMBL" id="CCBP010000117">
    <property type="protein sequence ID" value="CDO72815.1"/>
    <property type="molecule type" value="Genomic_DNA"/>
</dbReference>
<sequence length="198" mass="22923">MPRKARIYTKIDLRYVYNLVRIAPGDEWKTAFRTRYGSFEWLVMPFGLSNAPAAFQRFVNDIFSDLLDVCVVIYLDDILIYSDTPEKHWEHVKEVLRRLQKNKLYARADKCEFHTTSVEYLGYILSLDGLTMSESKVKAILDWPEPRKVRDIQAFPGFANFYRRFIPNYSEIVLPLTHLTRNSGSPPLGTGPSAHSGN</sequence>
<organism evidence="2 3">
    <name type="scientific">Pycnoporus cinnabarinus</name>
    <name type="common">Cinnabar-red polypore</name>
    <name type="synonym">Trametes cinnabarina</name>
    <dbReference type="NCBI Taxonomy" id="5643"/>
    <lineage>
        <taxon>Eukaryota</taxon>
        <taxon>Fungi</taxon>
        <taxon>Dikarya</taxon>
        <taxon>Basidiomycota</taxon>
        <taxon>Agaricomycotina</taxon>
        <taxon>Agaricomycetes</taxon>
        <taxon>Polyporales</taxon>
        <taxon>Polyporaceae</taxon>
        <taxon>Trametes</taxon>
    </lineage>
</organism>
<evidence type="ECO:0000259" key="1">
    <source>
        <dbReference type="PROSITE" id="PS50878"/>
    </source>
</evidence>
<protein>
    <recommendedName>
        <fullName evidence="1">Reverse transcriptase domain-containing protein</fullName>
    </recommendedName>
</protein>
<dbReference type="InterPro" id="IPR043128">
    <property type="entry name" value="Rev_trsase/Diguanyl_cyclase"/>
</dbReference>
<proteinExistence type="predicted"/>
<evidence type="ECO:0000313" key="3">
    <source>
        <dbReference type="Proteomes" id="UP000029665"/>
    </source>
</evidence>
<dbReference type="OrthoDB" id="2446696at2759"/>
<dbReference type="FunFam" id="3.30.70.270:FF:000003">
    <property type="entry name" value="Transposon Ty3-G Gag-Pol polyprotein"/>
    <property type="match status" value="1"/>
</dbReference>
<feature type="domain" description="Reverse transcriptase" evidence="1">
    <location>
        <begin position="1"/>
        <end position="125"/>
    </location>
</feature>
<dbReference type="CDD" id="cd01647">
    <property type="entry name" value="RT_LTR"/>
    <property type="match status" value="1"/>
</dbReference>
<dbReference type="AlphaFoldDB" id="A0A060SEQ4"/>
<dbReference type="HOGENOM" id="CLU_000384_33_7_1"/>
<dbReference type="PANTHER" id="PTHR24559:SF444">
    <property type="entry name" value="REVERSE TRANSCRIPTASE DOMAIN-CONTAINING PROTEIN"/>
    <property type="match status" value="1"/>
</dbReference>
<keyword evidence="3" id="KW-1185">Reference proteome</keyword>
<dbReference type="InterPro" id="IPR043502">
    <property type="entry name" value="DNA/RNA_pol_sf"/>
</dbReference>
<dbReference type="STRING" id="5643.A0A060SEQ4"/>
<evidence type="ECO:0000313" key="2">
    <source>
        <dbReference type="EMBL" id="CDO72815.1"/>
    </source>
</evidence>
<dbReference type="InterPro" id="IPR000477">
    <property type="entry name" value="RT_dom"/>
</dbReference>
<reference evidence="2" key="1">
    <citation type="submission" date="2014-01" db="EMBL/GenBank/DDBJ databases">
        <title>The genome of the white-rot fungus Pycnoporus cinnabarinus: a basidiomycete model with a versatile arsenal for lignocellulosic biomass breakdown.</title>
        <authorList>
            <person name="Levasseur A."/>
            <person name="Lomascolo A."/>
            <person name="Ruiz-Duenas F.J."/>
            <person name="Uzan E."/>
            <person name="Piumi F."/>
            <person name="Kues U."/>
            <person name="Ram A.F.J."/>
            <person name="Murat C."/>
            <person name="Haon M."/>
            <person name="Benoit I."/>
            <person name="Arfi Y."/>
            <person name="Chevret D."/>
            <person name="Drula E."/>
            <person name="Kwon M.J."/>
            <person name="Gouret P."/>
            <person name="Lesage-Meessen L."/>
            <person name="Lombard V."/>
            <person name="Mariette J."/>
            <person name="Noirot C."/>
            <person name="Park J."/>
            <person name="Patyshakuliyeva A."/>
            <person name="Wieneger R.A.B."/>
            <person name="Wosten H.A.B."/>
            <person name="Martin F."/>
            <person name="Coutinho P.M."/>
            <person name="de Vries R."/>
            <person name="Martinez A.T."/>
            <person name="Klopp C."/>
            <person name="Pontarotti P."/>
            <person name="Henrissat B."/>
            <person name="Record E."/>
        </authorList>
    </citation>
    <scope>NUCLEOTIDE SEQUENCE [LARGE SCALE GENOMIC DNA]</scope>
    <source>
        <strain evidence="2">BRFM137</strain>
    </source>
</reference>
<comment type="caution">
    <text evidence="2">The sequence shown here is derived from an EMBL/GenBank/DDBJ whole genome shotgun (WGS) entry which is preliminary data.</text>
</comment>
<gene>
    <name evidence="2" type="ORF">BN946_scf184994.g68</name>
</gene>
<dbReference type="PROSITE" id="PS50878">
    <property type="entry name" value="RT_POL"/>
    <property type="match status" value="1"/>
</dbReference>
<accession>A0A060SEQ4</accession>
<dbReference type="Gene3D" id="3.30.70.270">
    <property type="match status" value="2"/>
</dbReference>
<dbReference type="PANTHER" id="PTHR24559">
    <property type="entry name" value="TRANSPOSON TY3-I GAG-POL POLYPROTEIN"/>
    <property type="match status" value="1"/>
</dbReference>
<name>A0A060SEQ4_PYCCI</name>